<evidence type="ECO:0000313" key="2">
    <source>
        <dbReference type="EMBL" id="GAB1313493.1"/>
    </source>
</evidence>
<comment type="caution">
    <text evidence="2">The sequence shown here is derived from an EMBL/GenBank/DDBJ whole genome shotgun (WGS) entry which is preliminary data.</text>
</comment>
<name>A0ABQ0G6U0_9PEZI</name>
<dbReference type="EMBL" id="BAAFSV010000002">
    <property type="protein sequence ID" value="GAB1313493.1"/>
    <property type="molecule type" value="Genomic_DNA"/>
</dbReference>
<feature type="compositionally biased region" description="Polar residues" evidence="1">
    <location>
        <begin position="84"/>
        <end position="96"/>
    </location>
</feature>
<organism evidence="2 3">
    <name type="scientific">Madurella fahalii</name>
    <dbReference type="NCBI Taxonomy" id="1157608"/>
    <lineage>
        <taxon>Eukaryota</taxon>
        <taxon>Fungi</taxon>
        <taxon>Dikarya</taxon>
        <taxon>Ascomycota</taxon>
        <taxon>Pezizomycotina</taxon>
        <taxon>Sordariomycetes</taxon>
        <taxon>Sordariomycetidae</taxon>
        <taxon>Sordariales</taxon>
        <taxon>Sordariales incertae sedis</taxon>
        <taxon>Madurella</taxon>
    </lineage>
</organism>
<sequence>MAQNFNAYNNVSTRAISSWLHEIPSEAGGGSQATLIAPSTYQDESQSPPESPLQPRRQKDPPRPVRQNQQTPHRLDQKPKPAQDPTQNLTALTLHSPSRRPLPLRSSLNPNPNPGPGPGPDPHVTLRETITSNFRVHCTLCAPPSGPFPTQQEREKERKPCPRCLLAKEYTYKHHHSHHFLQSYLQPISQVLGFDEAVAYLNQAIVERLAGSGGRGGDGRTYPTLGDFEKVRGVAGLRREVWERFERDGGGLLRMDRFGMVRDDLRG</sequence>
<accession>A0ABQ0G6U0</accession>
<reference evidence="2 3" key="1">
    <citation type="submission" date="2024-09" db="EMBL/GenBank/DDBJ databases">
        <title>Itraconazole resistance in Madurella fahalii resulting from another homologue of gene encoding cytochrome P450 14-alpha sterol demethylase (CYP51).</title>
        <authorList>
            <person name="Yoshioka I."/>
            <person name="Fahal A.H."/>
            <person name="Kaneko S."/>
            <person name="Yaguchi T."/>
        </authorList>
    </citation>
    <scope>NUCLEOTIDE SEQUENCE [LARGE SCALE GENOMIC DNA]</scope>
    <source>
        <strain evidence="2 3">IFM 68171</strain>
    </source>
</reference>
<dbReference type="RefSeq" id="XP_070915225.1">
    <property type="nucleotide sequence ID" value="XM_071059124.1"/>
</dbReference>
<feature type="compositionally biased region" description="Pro residues" evidence="1">
    <location>
        <begin position="111"/>
        <end position="121"/>
    </location>
</feature>
<evidence type="ECO:0000256" key="1">
    <source>
        <dbReference type="SAM" id="MobiDB-lite"/>
    </source>
</evidence>
<dbReference type="GeneID" id="98174447"/>
<feature type="region of interest" description="Disordered" evidence="1">
    <location>
        <begin position="24"/>
        <end position="126"/>
    </location>
</feature>
<dbReference type="Proteomes" id="UP001628179">
    <property type="component" value="Unassembled WGS sequence"/>
</dbReference>
<feature type="compositionally biased region" description="Polar residues" evidence="1">
    <location>
        <begin position="32"/>
        <end position="43"/>
    </location>
</feature>
<keyword evidence="3" id="KW-1185">Reference proteome</keyword>
<gene>
    <name evidence="2" type="ORF">MFIFM68171_03703</name>
</gene>
<evidence type="ECO:0000313" key="3">
    <source>
        <dbReference type="Proteomes" id="UP001628179"/>
    </source>
</evidence>
<proteinExistence type="predicted"/>
<feature type="compositionally biased region" description="Low complexity" evidence="1">
    <location>
        <begin position="99"/>
        <end position="110"/>
    </location>
</feature>
<protein>
    <submittedName>
        <fullName evidence="2">Uncharacterized protein</fullName>
    </submittedName>
</protein>